<dbReference type="GO" id="GO:0003677">
    <property type="term" value="F:DNA binding"/>
    <property type="evidence" value="ECO:0007669"/>
    <property type="project" value="UniProtKB-KW"/>
</dbReference>
<name>A0A9Q3J1M5_9BASI</name>
<keyword evidence="5" id="KW-0540">Nuclease</keyword>
<dbReference type="GO" id="GO:0003723">
    <property type="term" value="F:RNA binding"/>
    <property type="evidence" value="ECO:0007669"/>
    <property type="project" value="UniProtKB-KW"/>
</dbReference>
<keyword evidence="13" id="KW-0695">RNA-directed DNA polymerase</keyword>
<evidence type="ECO:0000256" key="9">
    <source>
        <dbReference type="ARBA" id="ARBA00022801"/>
    </source>
</evidence>
<dbReference type="InterPro" id="IPR021109">
    <property type="entry name" value="Peptidase_aspartic_dom_sf"/>
</dbReference>
<evidence type="ECO:0000256" key="15">
    <source>
        <dbReference type="ARBA" id="ARBA00023125"/>
    </source>
</evidence>
<organism evidence="18 19">
    <name type="scientific">Austropuccinia psidii MF-1</name>
    <dbReference type="NCBI Taxonomy" id="1389203"/>
    <lineage>
        <taxon>Eukaryota</taxon>
        <taxon>Fungi</taxon>
        <taxon>Dikarya</taxon>
        <taxon>Basidiomycota</taxon>
        <taxon>Pucciniomycotina</taxon>
        <taxon>Pucciniomycetes</taxon>
        <taxon>Pucciniales</taxon>
        <taxon>Sphaerophragmiaceae</taxon>
        <taxon>Austropuccinia</taxon>
    </lineage>
</organism>
<keyword evidence="3" id="KW-0808">Transferase</keyword>
<dbReference type="InterPro" id="IPR001584">
    <property type="entry name" value="Integrase_cat-core"/>
</dbReference>
<keyword evidence="16" id="KW-0233">DNA recombination</keyword>
<evidence type="ECO:0000256" key="16">
    <source>
        <dbReference type="ARBA" id="ARBA00023172"/>
    </source>
</evidence>
<dbReference type="InterPro" id="IPR012337">
    <property type="entry name" value="RNaseH-like_sf"/>
</dbReference>
<dbReference type="Pfam" id="PF24626">
    <property type="entry name" value="SH3_Tf2-1"/>
    <property type="match status" value="1"/>
</dbReference>
<evidence type="ECO:0000256" key="1">
    <source>
        <dbReference type="ARBA" id="ARBA00012493"/>
    </source>
</evidence>
<evidence type="ECO:0000256" key="4">
    <source>
        <dbReference type="ARBA" id="ARBA00022695"/>
    </source>
</evidence>
<keyword evidence="11" id="KW-0694">RNA-binding</keyword>
<dbReference type="PANTHER" id="PTHR37984:SF5">
    <property type="entry name" value="PROTEIN NYNRIN-LIKE"/>
    <property type="match status" value="1"/>
</dbReference>
<dbReference type="EMBL" id="AVOT02060298">
    <property type="protein sequence ID" value="MBW0553801.1"/>
    <property type="molecule type" value="Genomic_DNA"/>
</dbReference>
<dbReference type="GO" id="GO:0005634">
    <property type="term" value="C:nucleus"/>
    <property type="evidence" value="ECO:0007669"/>
    <property type="project" value="UniProtKB-ARBA"/>
</dbReference>
<dbReference type="Gene3D" id="1.10.340.70">
    <property type="match status" value="1"/>
</dbReference>
<evidence type="ECO:0000256" key="14">
    <source>
        <dbReference type="ARBA" id="ARBA00022932"/>
    </source>
</evidence>
<keyword evidence="4" id="KW-0548">Nucleotidyltransferase</keyword>
<keyword evidence="8" id="KW-0255">Endonuclease</keyword>
<evidence type="ECO:0000256" key="13">
    <source>
        <dbReference type="ARBA" id="ARBA00022918"/>
    </source>
</evidence>
<dbReference type="GO" id="GO:0006310">
    <property type="term" value="P:DNA recombination"/>
    <property type="evidence" value="ECO:0007669"/>
    <property type="project" value="UniProtKB-KW"/>
</dbReference>
<keyword evidence="9" id="KW-0378">Hydrolase</keyword>
<accession>A0A9Q3J1M5</accession>
<dbReference type="CDD" id="cd09274">
    <property type="entry name" value="RNase_HI_RT_Ty3"/>
    <property type="match status" value="1"/>
</dbReference>
<dbReference type="GO" id="GO:0006508">
    <property type="term" value="P:proteolysis"/>
    <property type="evidence" value="ECO:0007669"/>
    <property type="project" value="UniProtKB-KW"/>
</dbReference>
<dbReference type="Proteomes" id="UP000765509">
    <property type="component" value="Unassembled WGS sequence"/>
</dbReference>
<sequence>MSELPEKIPLFILDSNESTSLFITHYTKWVVDLPSFPSFEWDFFIIDSPKGEDLILGYDFLYHFNPIIDWKNGLITYDSSGIISSTSNDFTTAVNSVALVGELKTPSLPPSVHIPSIFPSQSLLPLRDEVFKEIKDVAISSLHLFQGDMDLPPLSFHASLEEQWDEEEEPEEIEAVLKVVPPVYHKYLDVFSKVEAERLPPHRACDHHIELEGLLPPVGVIYCLSNNESETLQAYISENVEKGFIKPRSSSTGAPVLFVEKKDGGHCLCVDYRKINAVTRKNRYPVPPMNQLITVFNSATIFSKIDLGGSYTLLRIKEGDEHLTAFRTKYGSYEYLVMPFALTNAPDSFQNLVNDIFADFLDIFVVVYLDDIMVFSSSQEEHVKHVASVLQRLRDNDLFAKPSKCVFHTSSVKYLCYVVSSEGLKMDSSKVQQILNWPQPKIIKALQSFHGFANFYHSPFIFNEKALSQFQILKEAFTTSPILSHFNPSLPTIVETDASNYALGAIMSQVNDSRKHTIAFDSCKLLPAELNYEIHDKELLRIVWALKRWRAFLISLSDSFEVLTDHSSLQYCMSSKVLDCRQACWAEFLSEFCFSITYQPGRLATLPDALSHWDNIYPERGVDFISKNPQNFHQVLKQNEIKESIFFSIKVEFFSDLVDQIQKAVWQDKDDKEVLKQLARDRVVIPRNNELQLDILQKRHDSPLAGHPGQEKTLKLIKRDFYAFGMNQIIKDDVSSCQKCSRNKNIHHKTFGLLKPLQIPSGPWNSLSMDFITKLPLSSSFDSILVVVGGFSKKAIFIPTYSKITALDLAQIFISHVLSKHGLPISIVSDRGSLFVSSFWTQLCQQLKISRDLSTAFDPEADGQTERVNQSLEQYLWINPSFDSIHISQDTPAGKLSTKLQSVQQAVKEELESEIKRFKKYADKNRAIPPDFQPGDTVWLASTNIKTTRPTKKLSERWLGPFEVLKKIGSHAYHLKLPPQWKSVHPVFHVSLLEPVKQ</sequence>
<comment type="caution">
    <text evidence="18">The sequence shown here is derived from an EMBL/GenBank/DDBJ whole genome shotgun (WGS) entry which is preliminary data.</text>
</comment>
<dbReference type="AlphaFoldDB" id="A0A9Q3J1M5"/>
<dbReference type="OrthoDB" id="3341476at2759"/>
<evidence type="ECO:0000256" key="6">
    <source>
        <dbReference type="ARBA" id="ARBA00022723"/>
    </source>
</evidence>
<evidence type="ECO:0000256" key="11">
    <source>
        <dbReference type="ARBA" id="ARBA00022884"/>
    </source>
</evidence>
<dbReference type="GO" id="GO:0004519">
    <property type="term" value="F:endonuclease activity"/>
    <property type="evidence" value="ECO:0007669"/>
    <property type="project" value="UniProtKB-KW"/>
</dbReference>
<dbReference type="InterPro" id="IPR036397">
    <property type="entry name" value="RNaseH_sf"/>
</dbReference>
<protein>
    <recommendedName>
        <fullName evidence="1">RNA-directed DNA polymerase</fullName>
        <ecNumber evidence="1">2.7.7.49</ecNumber>
    </recommendedName>
</protein>
<evidence type="ECO:0000256" key="10">
    <source>
        <dbReference type="ARBA" id="ARBA00022842"/>
    </source>
</evidence>
<evidence type="ECO:0000313" key="19">
    <source>
        <dbReference type="Proteomes" id="UP000765509"/>
    </source>
</evidence>
<evidence type="ECO:0000259" key="17">
    <source>
        <dbReference type="PROSITE" id="PS50994"/>
    </source>
</evidence>
<dbReference type="SUPFAM" id="SSF53098">
    <property type="entry name" value="Ribonuclease H-like"/>
    <property type="match status" value="1"/>
</dbReference>
<evidence type="ECO:0000256" key="2">
    <source>
        <dbReference type="ARBA" id="ARBA00022670"/>
    </source>
</evidence>
<keyword evidence="10" id="KW-0460">Magnesium</keyword>
<keyword evidence="2" id="KW-0645">Protease</keyword>
<keyword evidence="19" id="KW-1185">Reference proteome</keyword>
<dbReference type="InterPro" id="IPR056924">
    <property type="entry name" value="SH3_Tf2-1"/>
</dbReference>
<proteinExistence type="predicted"/>
<dbReference type="SUPFAM" id="SSF56672">
    <property type="entry name" value="DNA/RNA polymerases"/>
    <property type="match status" value="1"/>
</dbReference>
<dbReference type="CDD" id="cd01647">
    <property type="entry name" value="RT_LTR"/>
    <property type="match status" value="1"/>
</dbReference>
<dbReference type="PROSITE" id="PS50994">
    <property type="entry name" value="INTEGRASE"/>
    <property type="match status" value="1"/>
</dbReference>
<keyword evidence="7" id="KW-0064">Aspartyl protease</keyword>
<dbReference type="PANTHER" id="PTHR37984">
    <property type="entry name" value="PROTEIN CBG26694"/>
    <property type="match status" value="1"/>
</dbReference>
<dbReference type="Gene3D" id="2.40.70.10">
    <property type="entry name" value="Acid Proteases"/>
    <property type="match status" value="1"/>
</dbReference>
<evidence type="ECO:0000256" key="12">
    <source>
        <dbReference type="ARBA" id="ARBA00022908"/>
    </source>
</evidence>
<keyword evidence="6" id="KW-0479">Metal-binding</keyword>
<keyword evidence="12" id="KW-0229">DNA integration</keyword>
<dbReference type="InterPro" id="IPR041588">
    <property type="entry name" value="Integrase_H2C2"/>
</dbReference>
<dbReference type="Gene3D" id="3.30.420.10">
    <property type="entry name" value="Ribonuclease H-like superfamily/Ribonuclease H"/>
    <property type="match status" value="1"/>
</dbReference>
<dbReference type="GO" id="GO:0003964">
    <property type="term" value="F:RNA-directed DNA polymerase activity"/>
    <property type="evidence" value="ECO:0007669"/>
    <property type="project" value="UniProtKB-KW"/>
</dbReference>
<evidence type="ECO:0000313" key="18">
    <source>
        <dbReference type="EMBL" id="MBW0553801.1"/>
    </source>
</evidence>
<dbReference type="Gene3D" id="3.10.10.10">
    <property type="entry name" value="HIV Type 1 Reverse Transcriptase, subunit A, domain 1"/>
    <property type="match status" value="1"/>
</dbReference>
<reference evidence="18" key="1">
    <citation type="submission" date="2021-03" db="EMBL/GenBank/DDBJ databases">
        <title>Draft genome sequence of rust myrtle Austropuccinia psidii MF-1, a brazilian biotype.</title>
        <authorList>
            <person name="Quecine M.C."/>
            <person name="Pachon D.M.R."/>
            <person name="Bonatelli M.L."/>
            <person name="Correr F.H."/>
            <person name="Franceschini L.M."/>
            <person name="Leite T.F."/>
            <person name="Margarido G.R.A."/>
            <person name="Almeida C.A."/>
            <person name="Ferrarezi J.A."/>
            <person name="Labate C.A."/>
        </authorList>
    </citation>
    <scope>NUCLEOTIDE SEQUENCE</scope>
    <source>
        <strain evidence="18">MF-1</strain>
    </source>
</reference>
<dbReference type="EC" id="2.7.7.49" evidence="1"/>
<dbReference type="InterPro" id="IPR041373">
    <property type="entry name" value="RT_RNaseH"/>
</dbReference>
<dbReference type="GO" id="GO:0015074">
    <property type="term" value="P:DNA integration"/>
    <property type="evidence" value="ECO:0007669"/>
    <property type="project" value="UniProtKB-KW"/>
</dbReference>
<dbReference type="GO" id="GO:0046872">
    <property type="term" value="F:metal ion binding"/>
    <property type="evidence" value="ECO:0007669"/>
    <property type="project" value="UniProtKB-KW"/>
</dbReference>
<evidence type="ECO:0000256" key="3">
    <source>
        <dbReference type="ARBA" id="ARBA00022679"/>
    </source>
</evidence>
<evidence type="ECO:0000256" key="7">
    <source>
        <dbReference type="ARBA" id="ARBA00022750"/>
    </source>
</evidence>
<evidence type="ECO:0000256" key="5">
    <source>
        <dbReference type="ARBA" id="ARBA00022722"/>
    </source>
</evidence>
<dbReference type="InterPro" id="IPR043128">
    <property type="entry name" value="Rev_trsase/Diguanyl_cyclase"/>
</dbReference>
<dbReference type="Gene3D" id="3.30.70.270">
    <property type="match status" value="2"/>
</dbReference>
<dbReference type="Pfam" id="PF00078">
    <property type="entry name" value="RVT_1"/>
    <property type="match status" value="1"/>
</dbReference>
<dbReference type="InterPro" id="IPR000477">
    <property type="entry name" value="RT_dom"/>
</dbReference>
<keyword evidence="14" id="KW-0239">DNA-directed DNA polymerase</keyword>
<gene>
    <name evidence="18" type="ORF">O181_093516</name>
</gene>
<keyword evidence="15" id="KW-0238">DNA-binding</keyword>
<dbReference type="GO" id="GO:0004190">
    <property type="term" value="F:aspartic-type endopeptidase activity"/>
    <property type="evidence" value="ECO:0007669"/>
    <property type="project" value="UniProtKB-KW"/>
</dbReference>
<dbReference type="Pfam" id="PF17921">
    <property type="entry name" value="Integrase_H2C2"/>
    <property type="match status" value="1"/>
</dbReference>
<dbReference type="InterPro" id="IPR050951">
    <property type="entry name" value="Retrovirus_Pol_polyprotein"/>
</dbReference>
<dbReference type="InterPro" id="IPR043502">
    <property type="entry name" value="DNA/RNA_pol_sf"/>
</dbReference>
<evidence type="ECO:0000256" key="8">
    <source>
        <dbReference type="ARBA" id="ARBA00022759"/>
    </source>
</evidence>
<dbReference type="Pfam" id="PF17917">
    <property type="entry name" value="RT_RNaseH"/>
    <property type="match status" value="1"/>
</dbReference>
<feature type="domain" description="Integrase catalytic" evidence="17">
    <location>
        <begin position="759"/>
        <end position="937"/>
    </location>
</feature>
<dbReference type="GO" id="GO:0003887">
    <property type="term" value="F:DNA-directed DNA polymerase activity"/>
    <property type="evidence" value="ECO:0007669"/>
    <property type="project" value="UniProtKB-KW"/>
</dbReference>